<accession>A0A3N4I628</accession>
<dbReference type="Proteomes" id="UP000275078">
    <property type="component" value="Unassembled WGS sequence"/>
</dbReference>
<evidence type="ECO:0000313" key="2">
    <source>
        <dbReference type="Proteomes" id="UP000275078"/>
    </source>
</evidence>
<proteinExistence type="predicted"/>
<reference evidence="1 2" key="1">
    <citation type="journal article" date="2018" name="Nat. Ecol. Evol.">
        <title>Pezizomycetes genomes reveal the molecular basis of ectomycorrhizal truffle lifestyle.</title>
        <authorList>
            <person name="Murat C."/>
            <person name="Payen T."/>
            <person name="Noel B."/>
            <person name="Kuo A."/>
            <person name="Morin E."/>
            <person name="Chen J."/>
            <person name="Kohler A."/>
            <person name="Krizsan K."/>
            <person name="Balestrini R."/>
            <person name="Da Silva C."/>
            <person name="Montanini B."/>
            <person name="Hainaut M."/>
            <person name="Levati E."/>
            <person name="Barry K.W."/>
            <person name="Belfiori B."/>
            <person name="Cichocki N."/>
            <person name="Clum A."/>
            <person name="Dockter R.B."/>
            <person name="Fauchery L."/>
            <person name="Guy J."/>
            <person name="Iotti M."/>
            <person name="Le Tacon F."/>
            <person name="Lindquist E.A."/>
            <person name="Lipzen A."/>
            <person name="Malagnac F."/>
            <person name="Mello A."/>
            <person name="Molinier V."/>
            <person name="Miyauchi S."/>
            <person name="Poulain J."/>
            <person name="Riccioni C."/>
            <person name="Rubini A."/>
            <person name="Sitrit Y."/>
            <person name="Splivallo R."/>
            <person name="Traeger S."/>
            <person name="Wang M."/>
            <person name="Zifcakova L."/>
            <person name="Wipf D."/>
            <person name="Zambonelli A."/>
            <person name="Paolocci F."/>
            <person name="Nowrousian M."/>
            <person name="Ottonello S."/>
            <person name="Baldrian P."/>
            <person name="Spatafora J.W."/>
            <person name="Henrissat B."/>
            <person name="Nagy L.G."/>
            <person name="Aury J.M."/>
            <person name="Wincker P."/>
            <person name="Grigoriev I.V."/>
            <person name="Bonfante P."/>
            <person name="Martin F.M."/>
        </authorList>
    </citation>
    <scope>NUCLEOTIDE SEQUENCE [LARGE SCALE GENOMIC DNA]</scope>
    <source>
        <strain evidence="1 2">RN42</strain>
    </source>
</reference>
<dbReference type="EMBL" id="ML119697">
    <property type="protein sequence ID" value="RPA79560.1"/>
    <property type="molecule type" value="Genomic_DNA"/>
</dbReference>
<protein>
    <submittedName>
        <fullName evidence="1">Uncharacterized protein</fullName>
    </submittedName>
</protein>
<gene>
    <name evidence="1" type="ORF">BJ508DRAFT_139710</name>
</gene>
<dbReference type="AlphaFoldDB" id="A0A3N4I628"/>
<keyword evidence="2" id="KW-1185">Reference proteome</keyword>
<evidence type="ECO:0000313" key="1">
    <source>
        <dbReference type="EMBL" id="RPA79560.1"/>
    </source>
</evidence>
<organism evidence="1 2">
    <name type="scientific">Ascobolus immersus RN42</name>
    <dbReference type="NCBI Taxonomy" id="1160509"/>
    <lineage>
        <taxon>Eukaryota</taxon>
        <taxon>Fungi</taxon>
        <taxon>Dikarya</taxon>
        <taxon>Ascomycota</taxon>
        <taxon>Pezizomycotina</taxon>
        <taxon>Pezizomycetes</taxon>
        <taxon>Pezizales</taxon>
        <taxon>Ascobolaceae</taxon>
        <taxon>Ascobolus</taxon>
    </lineage>
</organism>
<name>A0A3N4I628_ASCIM</name>
<sequence length="100" mass="11169">MHDDAFPGRLAFSGLTLSLVGLGVDVELIRRRQARVPSLKPFFEASLRSWRSLGDSRRPFHCDLNSCRLDKLLPSSLKPRRILPTLRLPSSPPPPAIKGI</sequence>